<organism evidence="3 4">
    <name type="scientific">Duganella vulcania</name>
    <dbReference type="NCBI Taxonomy" id="2692166"/>
    <lineage>
        <taxon>Bacteria</taxon>
        <taxon>Pseudomonadati</taxon>
        <taxon>Pseudomonadota</taxon>
        <taxon>Betaproteobacteria</taxon>
        <taxon>Burkholderiales</taxon>
        <taxon>Oxalobacteraceae</taxon>
        <taxon>Telluria group</taxon>
        <taxon>Duganella</taxon>
    </lineage>
</organism>
<sequence length="416" mass="46499">MQQTFEQKHHCQLSLEFIHNESQATQDSGPHSRDPFERLHGHLDLSATHNDSEFPPVAETTTEPKPKAQRTSPEEELAYLLSEDFFDPLAEYDGPKVQLFDKKDVLAAIETTEAGDLESQSRNFRIIKKLIVHGRFRKLRQIDENFFFSLRALQDQFEQFGEVIQYIVRAAMLAKRRGDNVLRMTPILLIGEAGTGKTDFATSLSKILRTAFKKIDMASAQNNYDLAGSSSFYVNSSPGKILLLSMQEHEGECTGNPLVLLDELDKGCGTGGIAGSDPSAPLLSLLERHTATRFVDLCIDIPVDVSNYNFIATCNWPELISAPIRSRFREFQISLCDEVKKRIAIRITHQLSDELDTRDLVFHPSAIDALAALASPRLVKQHAADAIGSALLANRDIITAADIKLPKQPRRKIGFL</sequence>
<evidence type="ECO:0000256" key="1">
    <source>
        <dbReference type="SAM" id="MobiDB-lite"/>
    </source>
</evidence>
<evidence type="ECO:0000313" key="3">
    <source>
        <dbReference type="EMBL" id="MYM96073.1"/>
    </source>
</evidence>
<dbReference type="RefSeq" id="WP_161085148.1">
    <property type="nucleotide sequence ID" value="NZ_WWCX01000038.1"/>
</dbReference>
<dbReference type="Proteomes" id="UP000447355">
    <property type="component" value="Unassembled WGS sequence"/>
</dbReference>
<dbReference type="GO" id="GO:0016887">
    <property type="term" value="F:ATP hydrolysis activity"/>
    <property type="evidence" value="ECO:0007669"/>
    <property type="project" value="InterPro"/>
</dbReference>
<dbReference type="GO" id="GO:0004252">
    <property type="term" value="F:serine-type endopeptidase activity"/>
    <property type="evidence" value="ECO:0007669"/>
    <property type="project" value="InterPro"/>
</dbReference>
<dbReference type="GO" id="GO:0007005">
    <property type="term" value="P:mitochondrion organization"/>
    <property type="evidence" value="ECO:0007669"/>
    <property type="project" value="TreeGrafter"/>
</dbReference>
<dbReference type="AlphaFoldDB" id="A0A845GNE5"/>
<dbReference type="GO" id="GO:0006515">
    <property type="term" value="P:protein quality control for misfolded or incompletely synthesized proteins"/>
    <property type="evidence" value="ECO:0007669"/>
    <property type="project" value="TreeGrafter"/>
</dbReference>
<reference evidence="3" key="1">
    <citation type="submission" date="2019-12" db="EMBL/GenBank/DDBJ databases">
        <title>Novel species isolated from a subtropical stream in China.</title>
        <authorList>
            <person name="Lu H."/>
        </authorList>
    </citation>
    <scope>NUCLEOTIDE SEQUENCE [LARGE SCALE GENOMIC DNA]</scope>
    <source>
        <strain evidence="3">FT81W</strain>
    </source>
</reference>
<dbReference type="GO" id="GO:0003697">
    <property type="term" value="F:single-stranded DNA binding"/>
    <property type="evidence" value="ECO:0007669"/>
    <property type="project" value="TreeGrafter"/>
</dbReference>
<protein>
    <submittedName>
        <fullName evidence="3">AAA family ATPase</fullName>
    </submittedName>
</protein>
<feature type="domain" description="AAA+ ATPase" evidence="2">
    <location>
        <begin position="183"/>
        <end position="337"/>
    </location>
</feature>
<dbReference type="Pfam" id="PF00004">
    <property type="entry name" value="AAA"/>
    <property type="match status" value="1"/>
</dbReference>
<feature type="region of interest" description="Disordered" evidence="1">
    <location>
        <begin position="19"/>
        <end position="74"/>
    </location>
</feature>
<dbReference type="EMBL" id="WWCX01000038">
    <property type="protein sequence ID" value="MYM96073.1"/>
    <property type="molecule type" value="Genomic_DNA"/>
</dbReference>
<feature type="compositionally biased region" description="Basic and acidic residues" evidence="1">
    <location>
        <begin position="30"/>
        <end position="43"/>
    </location>
</feature>
<name>A0A845GNE5_9BURK</name>
<comment type="caution">
    <text evidence="3">The sequence shown here is derived from an EMBL/GenBank/DDBJ whole genome shotgun (WGS) entry which is preliminary data.</text>
</comment>
<evidence type="ECO:0000259" key="2">
    <source>
        <dbReference type="SMART" id="SM00382"/>
    </source>
</evidence>
<dbReference type="PANTHER" id="PTHR43718:SF2">
    <property type="entry name" value="LON PROTEASE HOMOLOG, MITOCHONDRIAL"/>
    <property type="match status" value="1"/>
</dbReference>
<dbReference type="InterPro" id="IPR027417">
    <property type="entry name" value="P-loop_NTPase"/>
</dbReference>
<dbReference type="InterPro" id="IPR027065">
    <property type="entry name" value="Lon_Prtase"/>
</dbReference>
<proteinExistence type="predicted"/>
<evidence type="ECO:0000313" key="4">
    <source>
        <dbReference type="Proteomes" id="UP000447355"/>
    </source>
</evidence>
<gene>
    <name evidence="3" type="ORF">GTP90_19610</name>
</gene>
<dbReference type="InterPro" id="IPR003593">
    <property type="entry name" value="AAA+_ATPase"/>
</dbReference>
<feature type="compositionally biased region" description="Polar residues" evidence="1">
    <location>
        <begin position="20"/>
        <end position="29"/>
    </location>
</feature>
<accession>A0A845GNE5</accession>
<dbReference type="PANTHER" id="PTHR43718">
    <property type="entry name" value="LON PROTEASE"/>
    <property type="match status" value="1"/>
</dbReference>
<dbReference type="InterPro" id="IPR003959">
    <property type="entry name" value="ATPase_AAA_core"/>
</dbReference>
<dbReference type="SUPFAM" id="SSF52540">
    <property type="entry name" value="P-loop containing nucleoside triphosphate hydrolases"/>
    <property type="match status" value="1"/>
</dbReference>
<dbReference type="Gene3D" id="3.40.50.300">
    <property type="entry name" value="P-loop containing nucleotide triphosphate hydrolases"/>
    <property type="match status" value="1"/>
</dbReference>
<dbReference type="GO" id="GO:0004176">
    <property type="term" value="F:ATP-dependent peptidase activity"/>
    <property type="evidence" value="ECO:0007669"/>
    <property type="project" value="InterPro"/>
</dbReference>
<dbReference type="GO" id="GO:0051131">
    <property type="term" value="P:chaperone-mediated protein complex assembly"/>
    <property type="evidence" value="ECO:0007669"/>
    <property type="project" value="TreeGrafter"/>
</dbReference>
<dbReference type="GO" id="GO:0005524">
    <property type="term" value="F:ATP binding"/>
    <property type="evidence" value="ECO:0007669"/>
    <property type="project" value="InterPro"/>
</dbReference>
<dbReference type="SMART" id="SM00382">
    <property type="entry name" value="AAA"/>
    <property type="match status" value="1"/>
</dbReference>